<accession>A0A9N9MWU3</accession>
<dbReference type="AlphaFoldDB" id="A0A9N9MWU3"/>
<dbReference type="Proteomes" id="UP001152799">
    <property type="component" value="Chromosome 8"/>
</dbReference>
<gene>
    <name evidence="1" type="ORF">CEUTPL_LOCUS12695</name>
</gene>
<reference evidence="1" key="1">
    <citation type="submission" date="2022-01" db="EMBL/GenBank/DDBJ databases">
        <authorList>
            <person name="King R."/>
        </authorList>
    </citation>
    <scope>NUCLEOTIDE SEQUENCE</scope>
</reference>
<dbReference type="EMBL" id="OU892284">
    <property type="protein sequence ID" value="CAG9772277.1"/>
    <property type="molecule type" value="Genomic_DNA"/>
</dbReference>
<organism evidence="1 2">
    <name type="scientific">Ceutorhynchus assimilis</name>
    <name type="common">cabbage seed weevil</name>
    <dbReference type="NCBI Taxonomy" id="467358"/>
    <lineage>
        <taxon>Eukaryota</taxon>
        <taxon>Metazoa</taxon>
        <taxon>Ecdysozoa</taxon>
        <taxon>Arthropoda</taxon>
        <taxon>Hexapoda</taxon>
        <taxon>Insecta</taxon>
        <taxon>Pterygota</taxon>
        <taxon>Neoptera</taxon>
        <taxon>Endopterygota</taxon>
        <taxon>Coleoptera</taxon>
        <taxon>Polyphaga</taxon>
        <taxon>Cucujiformia</taxon>
        <taxon>Curculionidae</taxon>
        <taxon>Ceutorhynchinae</taxon>
        <taxon>Ceutorhynchus</taxon>
    </lineage>
</organism>
<name>A0A9N9MWU3_9CUCU</name>
<protein>
    <submittedName>
        <fullName evidence="1">Uncharacterized protein</fullName>
    </submittedName>
</protein>
<proteinExistence type="predicted"/>
<keyword evidence="2" id="KW-1185">Reference proteome</keyword>
<sequence length="195" mass="22600">MTYFQTYEPEAHRFKNKAFSCPATLLLGRGMTKFETNNIKKFKIIKPRTLANLKAMISSIESYQTNGYRLRIETVETFKAVLQLAIQSAICKKVERGHAQKMNVLMVMVQAQALVRLSKADWQKHLETCGILRDVERLRQALNIFECFDELRKLPKLSIKNMVIGDEPLNDKVIMEENQRARAMTRKSIRHIANI</sequence>
<evidence type="ECO:0000313" key="2">
    <source>
        <dbReference type="Proteomes" id="UP001152799"/>
    </source>
</evidence>
<evidence type="ECO:0000313" key="1">
    <source>
        <dbReference type="EMBL" id="CAG9772277.1"/>
    </source>
</evidence>